<dbReference type="EMBL" id="JBANRG010000004">
    <property type="protein sequence ID" value="KAK7466891.1"/>
    <property type="molecule type" value="Genomic_DNA"/>
</dbReference>
<evidence type="ECO:0000256" key="8">
    <source>
        <dbReference type="ARBA" id="ARBA00022884"/>
    </source>
</evidence>
<dbReference type="PANTHER" id="PTHR12189:SF2">
    <property type="entry name" value="MRNA CAP GUANINE-N7 METHYLTRANSFERASE"/>
    <property type="match status" value="1"/>
</dbReference>
<dbReference type="PROSITE" id="PS51562">
    <property type="entry name" value="RNA_CAP0_MT"/>
    <property type="match status" value="1"/>
</dbReference>
<dbReference type="InterPro" id="IPR029063">
    <property type="entry name" value="SAM-dependent_MTases_sf"/>
</dbReference>
<name>A0ABR1JST4_9AGAR</name>
<evidence type="ECO:0000256" key="5">
    <source>
        <dbReference type="ARBA" id="ARBA00022664"/>
    </source>
</evidence>
<comment type="caution">
    <text evidence="18">The sequence shown here is derived from an EMBL/GenBank/DDBJ whole genome shotgun (WGS) entry which is preliminary data.</text>
</comment>
<organism evidence="18 19">
    <name type="scientific">Marasmiellus scandens</name>
    <dbReference type="NCBI Taxonomy" id="2682957"/>
    <lineage>
        <taxon>Eukaryota</taxon>
        <taxon>Fungi</taxon>
        <taxon>Dikarya</taxon>
        <taxon>Basidiomycota</taxon>
        <taxon>Agaricomycotina</taxon>
        <taxon>Agaricomycetes</taxon>
        <taxon>Agaricomycetidae</taxon>
        <taxon>Agaricales</taxon>
        <taxon>Marasmiineae</taxon>
        <taxon>Omphalotaceae</taxon>
        <taxon>Marasmiellus</taxon>
    </lineage>
</organism>
<evidence type="ECO:0000256" key="2">
    <source>
        <dbReference type="ARBA" id="ARBA00004123"/>
    </source>
</evidence>
<dbReference type="InterPro" id="IPR039753">
    <property type="entry name" value="RG7MT1"/>
</dbReference>
<evidence type="ECO:0000313" key="19">
    <source>
        <dbReference type="Proteomes" id="UP001498398"/>
    </source>
</evidence>
<keyword evidence="19" id="KW-1185">Reference proteome</keyword>
<dbReference type="CDD" id="cd02440">
    <property type="entry name" value="AdoMet_MTases"/>
    <property type="match status" value="1"/>
</dbReference>
<feature type="domain" description="MRNA cap 0 methyltransferase" evidence="17">
    <location>
        <begin position="138"/>
        <end position="424"/>
    </location>
</feature>
<gene>
    <name evidence="18" type="primary">ABD1</name>
    <name evidence="18" type="ORF">VKT23_003954</name>
</gene>
<proteinExistence type="inferred from homology"/>
<evidence type="ECO:0000259" key="17">
    <source>
        <dbReference type="PROSITE" id="PS51562"/>
    </source>
</evidence>
<dbReference type="Pfam" id="PF03291">
    <property type="entry name" value="mRNA_G-N7_MeTrfase"/>
    <property type="match status" value="1"/>
</dbReference>
<comment type="similarity">
    <text evidence="15">Belongs to the class I-like SAM-binding methyltransferase superfamily. mRNA cap 0 methyltransferase family.</text>
</comment>
<sequence>MPAFDPVRDAVLNSPTSQFDVRRATNLSVLLNDDHADDTLAPSPSLRRRQAPPAIPYKPTHRISPPSSVLVPMTPDEIEMFKSYRGKGTARLSKRKRGRSNELDDEQPPPKKVAGDAGVVMEHYNSRPDVGVLQRLDSPIIGLKNFNNWVKSVLISSHAHPALSKSRQTRGHNRRGKVLDLGCGKGGDLTKWTKAKIVEYVGADIAAVSVEQARSRWEGIRAPRFDASFAALDCYTESLSKAFPPETLSQPFDVISMQFCMHYAFESENKARCMLDNVSRWLRGGGVFIGTIPNAEQLLDHLQEIPPDSEDLSFGNSVYKIRFESRDHQGIFGHKYWFYLRDAVEDVPEYIVLWDSFVELAAEYDLKPIYKEEFHQVFAQNQGHPDFGPLMVRMKVVDANGESSMDEDQWEAANIYIAFAFEKLGSQ</sequence>
<feature type="region of interest" description="Disordered" evidence="16">
    <location>
        <begin position="84"/>
        <end position="113"/>
    </location>
</feature>
<keyword evidence="5 15" id="KW-0507">mRNA processing</keyword>
<dbReference type="Proteomes" id="UP001498398">
    <property type="component" value="Unassembled WGS sequence"/>
</dbReference>
<evidence type="ECO:0000256" key="12">
    <source>
        <dbReference type="ARBA" id="ARBA00033387"/>
    </source>
</evidence>
<dbReference type="GO" id="GO:0004482">
    <property type="term" value="F:mRNA 5'-cap (guanine-N7-)-methyltransferase activity"/>
    <property type="evidence" value="ECO:0007669"/>
    <property type="project" value="UniProtKB-EC"/>
</dbReference>
<protein>
    <recommendedName>
        <fullName evidence="14 15">mRNA cap guanine-N(7) methyltransferase</fullName>
        <ecNumber evidence="3 15">2.1.1.56</ecNumber>
    </recommendedName>
    <alternativeName>
        <fullName evidence="11 15">mRNA (guanine-N(7))-methyltransferase</fullName>
    </alternativeName>
    <alternativeName>
        <fullName evidence="12 15">mRNA cap methyltransferase</fullName>
    </alternativeName>
</protein>
<evidence type="ECO:0000256" key="15">
    <source>
        <dbReference type="PIRNR" id="PIRNR028762"/>
    </source>
</evidence>
<evidence type="ECO:0000256" key="14">
    <source>
        <dbReference type="ARBA" id="ARBA00049739"/>
    </source>
</evidence>
<evidence type="ECO:0000256" key="3">
    <source>
        <dbReference type="ARBA" id="ARBA00011926"/>
    </source>
</evidence>
<keyword evidence="9 15" id="KW-0506">mRNA capping</keyword>
<dbReference type="EC" id="2.1.1.56" evidence="3 15"/>
<dbReference type="InterPro" id="IPR016899">
    <property type="entry name" value="mRNA_G-N7_MeTrfase_euk"/>
</dbReference>
<comment type="catalytic activity">
    <reaction evidence="13">
        <text>a 5'-end (5'-triphosphoguanosine)-ribonucleoside in mRNA + S-adenosyl-L-methionine = a 5'-end (N(7)-methyl 5'-triphosphoguanosine)-ribonucleoside in mRNA + S-adenosyl-L-homocysteine</text>
        <dbReference type="Rhea" id="RHEA:67008"/>
        <dbReference type="Rhea" id="RHEA-COMP:17166"/>
        <dbReference type="Rhea" id="RHEA-COMP:17167"/>
        <dbReference type="ChEBI" id="CHEBI:57856"/>
        <dbReference type="ChEBI" id="CHEBI:59789"/>
        <dbReference type="ChEBI" id="CHEBI:156461"/>
        <dbReference type="ChEBI" id="CHEBI:167617"/>
        <dbReference type="EC" id="2.1.1.56"/>
    </reaction>
</comment>
<comment type="subcellular location">
    <subcellularLocation>
        <location evidence="2 15">Nucleus</location>
    </subcellularLocation>
</comment>
<dbReference type="PANTHER" id="PTHR12189">
    <property type="entry name" value="MRNA GUANINE-7- METHYLTRANSFERASE"/>
    <property type="match status" value="1"/>
</dbReference>
<evidence type="ECO:0000256" key="16">
    <source>
        <dbReference type="SAM" id="MobiDB-lite"/>
    </source>
</evidence>
<evidence type="ECO:0000256" key="10">
    <source>
        <dbReference type="ARBA" id="ARBA00023242"/>
    </source>
</evidence>
<accession>A0ABR1JST4</accession>
<keyword evidence="7 15" id="KW-0949">S-adenosyl-L-methionine</keyword>
<evidence type="ECO:0000256" key="6">
    <source>
        <dbReference type="ARBA" id="ARBA00022679"/>
    </source>
</evidence>
<reference evidence="18 19" key="1">
    <citation type="submission" date="2024-01" db="EMBL/GenBank/DDBJ databases">
        <title>A draft genome for the cacao thread blight pathogen Marasmiellus scandens.</title>
        <authorList>
            <person name="Baruah I.K."/>
            <person name="Leung J."/>
            <person name="Bukari Y."/>
            <person name="Amoako-Attah I."/>
            <person name="Meinhardt L.W."/>
            <person name="Bailey B.A."/>
            <person name="Cohen S.P."/>
        </authorList>
    </citation>
    <scope>NUCLEOTIDE SEQUENCE [LARGE SCALE GENOMIC DNA]</scope>
    <source>
        <strain evidence="18 19">GH-19</strain>
    </source>
</reference>
<evidence type="ECO:0000256" key="9">
    <source>
        <dbReference type="ARBA" id="ARBA00023042"/>
    </source>
</evidence>
<keyword evidence="4 15" id="KW-0489">Methyltransferase</keyword>
<evidence type="ECO:0000256" key="4">
    <source>
        <dbReference type="ARBA" id="ARBA00022603"/>
    </source>
</evidence>
<evidence type="ECO:0000256" key="11">
    <source>
        <dbReference type="ARBA" id="ARBA00032772"/>
    </source>
</evidence>
<dbReference type="InterPro" id="IPR004971">
    <property type="entry name" value="mRNA_G-N7_MeTrfase_dom"/>
</dbReference>
<keyword evidence="10 15" id="KW-0539">Nucleus</keyword>
<keyword evidence="6 15" id="KW-0808">Transferase</keyword>
<dbReference type="SUPFAM" id="SSF53335">
    <property type="entry name" value="S-adenosyl-L-methionine-dependent methyltransferases"/>
    <property type="match status" value="1"/>
</dbReference>
<comment type="function">
    <text evidence="1">Responsible for methylating the 5'-cap structure of mRNAs.</text>
</comment>
<keyword evidence="8 15" id="KW-0694">RNA-binding</keyword>
<feature type="region of interest" description="Disordered" evidence="16">
    <location>
        <begin position="32"/>
        <end position="71"/>
    </location>
</feature>
<evidence type="ECO:0000313" key="18">
    <source>
        <dbReference type="EMBL" id="KAK7466891.1"/>
    </source>
</evidence>
<evidence type="ECO:0000256" key="13">
    <source>
        <dbReference type="ARBA" id="ARBA00044712"/>
    </source>
</evidence>
<dbReference type="Gene3D" id="3.40.50.150">
    <property type="entry name" value="Vaccinia Virus protein VP39"/>
    <property type="match status" value="1"/>
</dbReference>
<dbReference type="PIRSF" id="PIRSF028762">
    <property type="entry name" value="ABD1"/>
    <property type="match status" value="1"/>
</dbReference>
<evidence type="ECO:0000256" key="1">
    <source>
        <dbReference type="ARBA" id="ARBA00003378"/>
    </source>
</evidence>
<evidence type="ECO:0000256" key="7">
    <source>
        <dbReference type="ARBA" id="ARBA00022691"/>
    </source>
</evidence>